<organism evidence="3 4">
    <name type="scientific">Carassius auratus</name>
    <name type="common">Goldfish</name>
    <dbReference type="NCBI Taxonomy" id="7957"/>
    <lineage>
        <taxon>Eukaryota</taxon>
        <taxon>Metazoa</taxon>
        <taxon>Chordata</taxon>
        <taxon>Craniata</taxon>
        <taxon>Vertebrata</taxon>
        <taxon>Euteleostomi</taxon>
        <taxon>Actinopterygii</taxon>
        <taxon>Neopterygii</taxon>
        <taxon>Teleostei</taxon>
        <taxon>Ostariophysi</taxon>
        <taxon>Cypriniformes</taxon>
        <taxon>Cyprinidae</taxon>
        <taxon>Cyprininae</taxon>
        <taxon>Carassius</taxon>
    </lineage>
</organism>
<evidence type="ECO:0000259" key="2">
    <source>
        <dbReference type="PROSITE" id="PS51029"/>
    </source>
</evidence>
<dbReference type="InterPro" id="IPR039353">
    <property type="entry name" value="TF_Adf1"/>
</dbReference>
<feature type="compositionally biased region" description="Pro residues" evidence="1">
    <location>
        <begin position="139"/>
        <end position="157"/>
    </location>
</feature>
<dbReference type="RefSeq" id="XP_026116895.1">
    <property type="nucleotide sequence ID" value="XM_026261110.1"/>
</dbReference>
<dbReference type="PANTHER" id="PTHR12243">
    <property type="entry name" value="MADF DOMAIN TRANSCRIPTION FACTOR"/>
    <property type="match status" value="1"/>
</dbReference>
<proteinExistence type="predicted"/>
<evidence type="ECO:0000256" key="1">
    <source>
        <dbReference type="SAM" id="MobiDB-lite"/>
    </source>
</evidence>
<dbReference type="Proteomes" id="UP000515129">
    <property type="component" value="Unplaced"/>
</dbReference>
<accession>A0A6P6P8F4</accession>
<feature type="compositionally biased region" description="Low complexity" evidence="1">
    <location>
        <begin position="126"/>
        <end position="138"/>
    </location>
</feature>
<dbReference type="PROSITE" id="PS51029">
    <property type="entry name" value="MADF"/>
    <property type="match status" value="1"/>
</dbReference>
<dbReference type="OrthoDB" id="5803771at2759"/>
<dbReference type="KEGG" id="caua:113095750"/>
<protein>
    <submittedName>
        <fullName evidence="4">Uncharacterized protein LOC113095750</fullName>
    </submittedName>
</protein>
<dbReference type="GeneID" id="113095750"/>
<gene>
    <name evidence="4" type="primary">LOC113095750</name>
</gene>
<dbReference type="AlphaFoldDB" id="A0A6P6P8F4"/>
<dbReference type="GO" id="GO:0005634">
    <property type="term" value="C:nucleus"/>
    <property type="evidence" value="ECO:0007669"/>
    <property type="project" value="TreeGrafter"/>
</dbReference>
<keyword evidence="3" id="KW-1185">Reference proteome</keyword>
<dbReference type="GO" id="GO:0005667">
    <property type="term" value="C:transcription regulator complex"/>
    <property type="evidence" value="ECO:0007669"/>
    <property type="project" value="TreeGrafter"/>
</dbReference>
<dbReference type="GO" id="GO:0006357">
    <property type="term" value="P:regulation of transcription by RNA polymerase II"/>
    <property type="evidence" value="ECO:0007669"/>
    <property type="project" value="TreeGrafter"/>
</dbReference>
<feature type="region of interest" description="Disordered" evidence="1">
    <location>
        <begin position="119"/>
        <end position="157"/>
    </location>
</feature>
<reference evidence="4" key="1">
    <citation type="submission" date="2025-08" db="UniProtKB">
        <authorList>
            <consortium name="RefSeq"/>
        </authorList>
    </citation>
    <scope>IDENTIFICATION</scope>
    <source>
        <strain evidence="4">Wakin</strain>
        <tissue evidence="4">Muscle</tissue>
    </source>
</reference>
<dbReference type="Pfam" id="PF10545">
    <property type="entry name" value="MADF_DNA_bdg"/>
    <property type="match status" value="1"/>
</dbReference>
<sequence>MNNFERILAEGSLYDPSVRDQSDLQCIQKAWTEVAAGAGKDEAECRKVWKSLRDKFVRIKKRVHARRSDPSPYTIITELGWLTQFVKHRGTAPNVKDFRKVFSVEELVKTNSFPISLASGTSETVTSGSPLPLSLRPSSPLPLAPSTPLRPCPSPKRSPSPCSISVFPAPSISPCSDASPSSTDIVPQRKSATEYASLRRLEQLDWEKERAMQQDSEDLRFAAVIADMLAKINPQLKSEVKFKIYQILYEAGQKKHT</sequence>
<evidence type="ECO:0000313" key="3">
    <source>
        <dbReference type="Proteomes" id="UP000515129"/>
    </source>
</evidence>
<feature type="domain" description="MADF" evidence="2">
    <location>
        <begin position="2"/>
        <end position="87"/>
    </location>
</feature>
<dbReference type="PANTHER" id="PTHR12243:SF60">
    <property type="entry name" value="SI:CH211-15D5.12-RELATED"/>
    <property type="match status" value="1"/>
</dbReference>
<dbReference type="InterPro" id="IPR006578">
    <property type="entry name" value="MADF-dom"/>
</dbReference>
<evidence type="ECO:0000313" key="4">
    <source>
        <dbReference type="RefSeq" id="XP_026116895.1"/>
    </source>
</evidence>
<name>A0A6P6P8F4_CARAU</name>